<keyword evidence="1 4" id="KW-0456">Lyase</keyword>
<reference evidence="4" key="1">
    <citation type="submission" date="2020-10" db="EMBL/GenBank/DDBJ databases">
        <title>Diverse heliorhodopsins detected via functional metagenomics in peat lake Actinobacteria, Chloroflexi and Archaea.</title>
        <authorList>
            <person name="Chazan A."/>
            <person name="Rozenberg A."/>
            <person name="Tahan R."/>
            <person name="Mannen K."/>
            <person name="Nagata T."/>
            <person name="Yaish S."/>
            <person name="Larom S."/>
            <person name="Kandori H."/>
            <person name="Inoue K."/>
            <person name="Beja O."/>
            <person name="Pushkarev A."/>
        </authorList>
    </citation>
    <scope>NUCLEOTIDE SEQUENCE</scope>
</reference>
<dbReference type="PRINTS" id="PR00149">
    <property type="entry name" value="FUMRATELYASE"/>
</dbReference>
<dbReference type="FunFam" id="1.10.275.10:FF:000001">
    <property type="entry name" value="Fumarate hydratase, mitochondrial"/>
    <property type="match status" value="1"/>
</dbReference>
<dbReference type="EMBL" id="MW122881">
    <property type="protein sequence ID" value="QOV09021.1"/>
    <property type="molecule type" value="Genomic_DNA"/>
</dbReference>
<evidence type="ECO:0000256" key="1">
    <source>
        <dbReference type="ARBA" id="ARBA00023239"/>
    </source>
</evidence>
<dbReference type="NCBIfam" id="NF008909">
    <property type="entry name" value="PRK12273.1"/>
    <property type="match status" value="1"/>
</dbReference>
<gene>
    <name evidence="4" type="primary">aspA</name>
    <name evidence="4" type="ORF">HULAa3G5_00007</name>
</gene>
<dbReference type="GO" id="GO:0006099">
    <property type="term" value="P:tricarboxylic acid cycle"/>
    <property type="evidence" value="ECO:0007669"/>
    <property type="project" value="InterPro"/>
</dbReference>
<dbReference type="InterPro" id="IPR024083">
    <property type="entry name" value="Fumarase/histidase_N"/>
</dbReference>
<sequence>MRIEHDLIGELEIPQDSLWGIHTARALANFPISGVPIGHYRNLIKAIGLVKQAATRVNARIGGLEAERAKYIELACQEVVDGKLDQHFVVDAIQGGAGTSTNMNANEVIANRALQLMGKKPGEYDFIHPLNDVNRSQSTNDVYPTAFRIALIFELEMLADSMQQLRDSYQRKADEFSSILKMARTQLQDAVPITLGQEFQAFAVSTNNDILRLNELLPLLSEVNLGGTAVGTELNTPKGYTDEVVAELSKLVGKKLVSPDDLVEATQSAGVLISFSSILKRIAVRQSKIANDLRLLSSGPRAGLNEINLPEQQAGSSIMPGKVNPVIPEVINQIAFTVIGNDLTVTLAAEGGQLQLNAFEPIMARSIIMSITYLRNGFATFTKNCVDGITANEELLKQSVENSIGLVTVLSPQIGYENATKVARYAQQQNCSVRQAVLDLKLMSEQEFNAALGDLTAIAKRED</sequence>
<accession>A0A871Y6T1</accession>
<dbReference type="InterPro" id="IPR051546">
    <property type="entry name" value="Aspartate_Ammonia-Lyase"/>
</dbReference>
<dbReference type="GO" id="GO:0006531">
    <property type="term" value="P:aspartate metabolic process"/>
    <property type="evidence" value="ECO:0007669"/>
    <property type="project" value="TreeGrafter"/>
</dbReference>
<dbReference type="SUPFAM" id="SSF48557">
    <property type="entry name" value="L-aspartase-like"/>
    <property type="match status" value="1"/>
</dbReference>
<dbReference type="Pfam" id="PF00206">
    <property type="entry name" value="Lyase_1"/>
    <property type="match status" value="1"/>
</dbReference>
<dbReference type="PANTHER" id="PTHR42696:SF2">
    <property type="entry name" value="ASPARTATE AMMONIA-LYASE"/>
    <property type="match status" value="1"/>
</dbReference>
<dbReference type="Gene3D" id="1.10.40.30">
    <property type="entry name" value="Fumarase/aspartase (C-terminal domain)"/>
    <property type="match status" value="1"/>
</dbReference>
<feature type="domain" description="Fumarase C C-terminal" evidence="3">
    <location>
        <begin position="406"/>
        <end position="452"/>
    </location>
</feature>
<dbReference type="InterPro" id="IPR008948">
    <property type="entry name" value="L-Aspartase-like"/>
</dbReference>
<feature type="domain" description="Fumarate lyase N-terminal" evidence="2">
    <location>
        <begin position="9"/>
        <end position="340"/>
    </location>
</feature>
<dbReference type="InterPro" id="IPR022761">
    <property type="entry name" value="Fumarate_lyase_N"/>
</dbReference>
<dbReference type="InterPro" id="IPR018951">
    <property type="entry name" value="Fumarase_C_C"/>
</dbReference>
<dbReference type="InterPro" id="IPR020557">
    <property type="entry name" value="Fumarate_lyase_CS"/>
</dbReference>
<dbReference type="Gene3D" id="1.20.200.10">
    <property type="entry name" value="Fumarase/aspartase (Central domain)"/>
    <property type="match status" value="1"/>
</dbReference>
<dbReference type="EC" id="4.3.1.1" evidence="4"/>
<evidence type="ECO:0000259" key="3">
    <source>
        <dbReference type="Pfam" id="PF10415"/>
    </source>
</evidence>
<dbReference type="FunFam" id="1.20.200.10:FF:000001">
    <property type="entry name" value="Fumarate hydratase, mitochondrial"/>
    <property type="match status" value="1"/>
</dbReference>
<name>A0A871Y6T1_9MICO</name>
<organism evidence="4">
    <name type="scientific">uncultured Micrococcales bacterium</name>
    <dbReference type="NCBI Taxonomy" id="1920814"/>
    <lineage>
        <taxon>Bacteria</taxon>
        <taxon>Bacillati</taxon>
        <taxon>Actinomycetota</taxon>
        <taxon>Actinomycetes</taxon>
        <taxon>Micrococcales</taxon>
        <taxon>environmental samples</taxon>
    </lineage>
</organism>
<dbReference type="AlphaFoldDB" id="A0A871Y6T1"/>
<dbReference type="GO" id="GO:0005829">
    <property type="term" value="C:cytosol"/>
    <property type="evidence" value="ECO:0007669"/>
    <property type="project" value="TreeGrafter"/>
</dbReference>
<evidence type="ECO:0000259" key="2">
    <source>
        <dbReference type="Pfam" id="PF00206"/>
    </source>
</evidence>
<proteinExistence type="predicted"/>
<dbReference type="Gene3D" id="1.10.275.10">
    <property type="entry name" value="Fumarase/aspartase (N-terminal domain)"/>
    <property type="match status" value="1"/>
</dbReference>
<dbReference type="CDD" id="cd01357">
    <property type="entry name" value="Aspartase"/>
    <property type="match status" value="1"/>
</dbReference>
<dbReference type="GO" id="GO:0008797">
    <property type="term" value="F:aspartate ammonia-lyase activity"/>
    <property type="evidence" value="ECO:0007669"/>
    <property type="project" value="UniProtKB-EC"/>
</dbReference>
<dbReference type="InterPro" id="IPR000362">
    <property type="entry name" value="Fumarate_lyase_fam"/>
</dbReference>
<evidence type="ECO:0000313" key="4">
    <source>
        <dbReference type="EMBL" id="QOV09021.1"/>
    </source>
</evidence>
<dbReference type="PROSITE" id="PS00163">
    <property type="entry name" value="FUMARATE_LYASES"/>
    <property type="match status" value="1"/>
</dbReference>
<protein>
    <submittedName>
        <fullName evidence="4">Aspartate ammonia-lyase</fullName>
        <ecNumber evidence="4">4.3.1.1</ecNumber>
    </submittedName>
</protein>
<dbReference type="PANTHER" id="PTHR42696">
    <property type="entry name" value="ASPARTATE AMMONIA-LYASE"/>
    <property type="match status" value="1"/>
</dbReference>
<dbReference type="Pfam" id="PF10415">
    <property type="entry name" value="FumaraseC_C"/>
    <property type="match status" value="1"/>
</dbReference>